<organism evidence="3 4">
    <name type="scientific">Portunus trituberculatus</name>
    <name type="common">Swimming crab</name>
    <name type="synonym">Neptunus trituberculatus</name>
    <dbReference type="NCBI Taxonomy" id="210409"/>
    <lineage>
        <taxon>Eukaryota</taxon>
        <taxon>Metazoa</taxon>
        <taxon>Ecdysozoa</taxon>
        <taxon>Arthropoda</taxon>
        <taxon>Crustacea</taxon>
        <taxon>Multicrustacea</taxon>
        <taxon>Malacostraca</taxon>
        <taxon>Eumalacostraca</taxon>
        <taxon>Eucarida</taxon>
        <taxon>Decapoda</taxon>
        <taxon>Pleocyemata</taxon>
        <taxon>Brachyura</taxon>
        <taxon>Eubrachyura</taxon>
        <taxon>Portunoidea</taxon>
        <taxon>Portunidae</taxon>
        <taxon>Portuninae</taxon>
        <taxon>Portunus</taxon>
    </lineage>
</organism>
<proteinExistence type="predicted"/>
<feature type="transmembrane region" description="Helical" evidence="1">
    <location>
        <begin position="111"/>
        <end position="128"/>
    </location>
</feature>
<protein>
    <submittedName>
        <fullName evidence="3">Uncharacterized protein</fullName>
    </submittedName>
</protein>
<dbReference type="AlphaFoldDB" id="A0A5B7JGL3"/>
<keyword evidence="1" id="KW-1133">Transmembrane helix</keyword>
<sequence length="129" mass="14567">MVRCCELGRGLRPLPLSWTRPLLLLLLLSGLGDLMASSAHAFGEYWDECGECDEYWCGECGVELPWRVLLVASVVNALFGASCVRNYECGEIHKFISLWCRKYSGCHDGKLLVVVVKILFIYLTIFVFN</sequence>
<feature type="chain" id="PRO_5022876860" evidence="2">
    <location>
        <begin position="37"/>
        <end position="129"/>
    </location>
</feature>
<evidence type="ECO:0000313" key="3">
    <source>
        <dbReference type="EMBL" id="MPC95242.1"/>
    </source>
</evidence>
<name>A0A5B7JGL3_PORTR</name>
<feature type="signal peptide" evidence="2">
    <location>
        <begin position="1"/>
        <end position="36"/>
    </location>
</feature>
<dbReference type="Proteomes" id="UP000324222">
    <property type="component" value="Unassembled WGS sequence"/>
</dbReference>
<gene>
    <name evidence="3" type="ORF">E2C01_090444</name>
</gene>
<accession>A0A5B7JGL3</accession>
<dbReference type="EMBL" id="VSRR010101489">
    <property type="protein sequence ID" value="MPC95242.1"/>
    <property type="molecule type" value="Genomic_DNA"/>
</dbReference>
<keyword evidence="1" id="KW-0812">Transmembrane</keyword>
<evidence type="ECO:0000256" key="1">
    <source>
        <dbReference type="SAM" id="Phobius"/>
    </source>
</evidence>
<reference evidence="3 4" key="1">
    <citation type="submission" date="2019-05" db="EMBL/GenBank/DDBJ databases">
        <title>Another draft genome of Portunus trituberculatus and its Hox gene families provides insights of decapod evolution.</title>
        <authorList>
            <person name="Jeong J.-H."/>
            <person name="Song I."/>
            <person name="Kim S."/>
            <person name="Choi T."/>
            <person name="Kim D."/>
            <person name="Ryu S."/>
            <person name="Kim W."/>
        </authorList>
    </citation>
    <scope>NUCLEOTIDE SEQUENCE [LARGE SCALE GENOMIC DNA]</scope>
    <source>
        <tissue evidence="3">Muscle</tissue>
    </source>
</reference>
<keyword evidence="1" id="KW-0472">Membrane</keyword>
<evidence type="ECO:0000313" key="4">
    <source>
        <dbReference type="Proteomes" id="UP000324222"/>
    </source>
</evidence>
<keyword evidence="4" id="KW-1185">Reference proteome</keyword>
<evidence type="ECO:0000256" key="2">
    <source>
        <dbReference type="SAM" id="SignalP"/>
    </source>
</evidence>
<comment type="caution">
    <text evidence="3">The sequence shown here is derived from an EMBL/GenBank/DDBJ whole genome shotgun (WGS) entry which is preliminary data.</text>
</comment>
<keyword evidence="2" id="KW-0732">Signal</keyword>